<dbReference type="NCBIfam" id="TIGR01869">
    <property type="entry name" value="casC_Cse4"/>
    <property type="match status" value="1"/>
</dbReference>
<keyword evidence="2" id="KW-1185">Reference proteome</keyword>
<accession>A0ABU2DS43</accession>
<protein>
    <submittedName>
        <fullName evidence="1">Type I-E CRISPR-associated protein Cas7/Cse4/CasC</fullName>
    </submittedName>
</protein>
<evidence type="ECO:0000313" key="1">
    <source>
        <dbReference type="EMBL" id="MDR8019338.1"/>
    </source>
</evidence>
<name>A0ABU2DS43_9MICC</name>
<comment type="caution">
    <text evidence="1">The sequence shown here is derived from an EMBL/GenBank/DDBJ whole genome shotgun (WGS) entry which is preliminary data.</text>
</comment>
<proteinExistence type="predicted"/>
<evidence type="ECO:0000313" key="2">
    <source>
        <dbReference type="Proteomes" id="UP001251870"/>
    </source>
</evidence>
<dbReference type="Pfam" id="PF09344">
    <property type="entry name" value="Cas_CT1975"/>
    <property type="match status" value="1"/>
</dbReference>
<organism evidence="1 2">
    <name type="scientific">Nesterenkonia aerolata</name>
    <dbReference type="NCBI Taxonomy" id="3074079"/>
    <lineage>
        <taxon>Bacteria</taxon>
        <taxon>Bacillati</taxon>
        <taxon>Actinomycetota</taxon>
        <taxon>Actinomycetes</taxon>
        <taxon>Micrococcales</taxon>
        <taxon>Micrococcaceae</taxon>
        <taxon>Nesterenkonia</taxon>
    </lineage>
</organism>
<sequence length="375" mass="41355">MPLYLDIHALHTVPPNNLNRDDTGAPKTATFGGVVRQRVSSQAWKRAIRKDFENHLDPSKLGVRSRRIVSKVVAAIRAIDDSWTRERAAAAVEKALKTAKIDVEKKKPTDENDDRHAEDLWETKYLLFLSTHQIQRLAEFIVAHGDSKYTKKQVEPLLDEQHSVDIAMFGRMVADAADFNVDASVQVAHALGVSAAEPEFDYFTAVDDVVEDVEETGAAMIGTIQMMSSTLYRYATVDVDLLGENLGSEEAAQQAAQAFVRSFINSMPTGKQNTFANRTLPEAVVVVLRRDRPVSWVNAFEEPVPSETPSSRRVLAAEKLAGEAVSLGRTYASDENRTWVVALQGLQEALSSLGPSVSQSELLNQLEEELGKGHS</sequence>
<dbReference type="Proteomes" id="UP001251870">
    <property type="component" value="Unassembled WGS sequence"/>
</dbReference>
<reference evidence="1 2" key="1">
    <citation type="submission" date="2023-09" db="EMBL/GenBank/DDBJ databases">
        <title>Description of three actinobacteria isolated from air of manufacturing shop in a pharmaceutical factory.</title>
        <authorList>
            <person name="Zhang D.-F."/>
        </authorList>
    </citation>
    <scope>NUCLEOTIDE SEQUENCE [LARGE SCALE GENOMIC DNA]</scope>
    <source>
        <strain evidence="1 2">LY-0111</strain>
    </source>
</reference>
<dbReference type="RefSeq" id="WP_310548323.1">
    <property type="nucleotide sequence ID" value="NZ_JAVKGR010000006.1"/>
</dbReference>
<dbReference type="EMBL" id="JAVKGR010000006">
    <property type="protein sequence ID" value="MDR8019338.1"/>
    <property type="molecule type" value="Genomic_DNA"/>
</dbReference>
<gene>
    <name evidence="1" type="primary">cas7e</name>
    <name evidence="1" type="ORF">RIL96_07130</name>
</gene>
<dbReference type="InterPro" id="IPR010148">
    <property type="entry name" value="CRISPR-assoc_prot_CT1975"/>
</dbReference>